<dbReference type="Proteomes" id="UP000887540">
    <property type="component" value="Unplaced"/>
</dbReference>
<dbReference type="GO" id="GO:0042574">
    <property type="term" value="P:retinal metabolic process"/>
    <property type="evidence" value="ECO:0007669"/>
    <property type="project" value="TreeGrafter"/>
</dbReference>
<protein>
    <submittedName>
        <fullName evidence="6">Uncharacterized protein</fullName>
    </submittedName>
</protein>
<evidence type="ECO:0000256" key="4">
    <source>
        <dbReference type="PIRSR" id="PIRSR604294-1"/>
    </source>
</evidence>
<dbReference type="GO" id="GO:0003834">
    <property type="term" value="F:beta-carotene 15,15'-dioxygenase activity"/>
    <property type="evidence" value="ECO:0007669"/>
    <property type="project" value="TreeGrafter"/>
</dbReference>
<dbReference type="Pfam" id="PF03055">
    <property type="entry name" value="RPE65"/>
    <property type="match status" value="1"/>
</dbReference>
<dbReference type="GO" id="GO:0016121">
    <property type="term" value="P:carotene catabolic process"/>
    <property type="evidence" value="ECO:0007669"/>
    <property type="project" value="TreeGrafter"/>
</dbReference>
<evidence type="ECO:0000313" key="6">
    <source>
        <dbReference type="WBParaSite" id="ACRNAN_scaffold15336.g8836.t1"/>
    </source>
</evidence>
<comment type="similarity">
    <text evidence="1">Belongs to the carotenoid oxygenase family.</text>
</comment>
<accession>A0A914CX00</accession>
<evidence type="ECO:0000256" key="3">
    <source>
        <dbReference type="ARBA" id="ARBA00023004"/>
    </source>
</evidence>
<keyword evidence="5" id="KW-1185">Reference proteome</keyword>
<reference evidence="6" key="1">
    <citation type="submission" date="2022-11" db="UniProtKB">
        <authorList>
            <consortium name="WormBaseParasite"/>
        </authorList>
    </citation>
    <scope>IDENTIFICATION</scope>
</reference>
<feature type="binding site" evidence="4">
    <location>
        <position position="2"/>
    </location>
    <ligand>
        <name>Fe cation</name>
        <dbReference type="ChEBI" id="CHEBI:24875"/>
        <note>catalytic</note>
    </ligand>
</feature>
<evidence type="ECO:0000256" key="1">
    <source>
        <dbReference type="ARBA" id="ARBA00006787"/>
    </source>
</evidence>
<dbReference type="WBParaSite" id="ACRNAN_scaffold15336.g8836.t1">
    <property type="protein sequence ID" value="ACRNAN_scaffold15336.g8836.t1"/>
    <property type="gene ID" value="ACRNAN_scaffold15336.g8836"/>
</dbReference>
<comment type="cofactor">
    <cofactor evidence="4">
        <name>Fe(2+)</name>
        <dbReference type="ChEBI" id="CHEBI:29033"/>
    </cofactor>
    <text evidence="4">Binds 1 Fe(2+) ion per subunit.</text>
</comment>
<keyword evidence="2 4" id="KW-0479">Metal-binding</keyword>
<dbReference type="InterPro" id="IPR004294">
    <property type="entry name" value="Carotenoid_Oase"/>
</dbReference>
<dbReference type="PANTHER" id="PTHR10543:SF129">
    <property type="entry name" value="CAROTENOID OXYGENASE"/>
    <property type="match status" value="1"/>
</dbReference>
<organism evidence="5 6">
    <name type="scientific">Acrobeloides nanus</name>
    <dbReference type="NCBI Taxonomy" id="290746"/>
    <lineage>
        <taxon>Eukaryota</taxon>
        <taxon>Metazoa</taxon>
        <taxon>Ecdysozoa</taxon>
        <taxon>Nematoda</taxon>
        <taxon>Chromadorea</taxon>
        <taxon>Rhabditida</taxon>
        <taxon>Tylenchina</taxon>
        <taxon>Cephalobomorpha</taxon>
        <taxon>Cephaloboidea</taxon>
        <taxon>Cephalobidae</taxon>
        <taxon>Acrobeloides</taxon>
    </lineage>
</organism>
<feature type="binding site" evidence="4">
    <location>
        <position position="77"/>
    </location>
    <ligand>
        <name>Fe cation</name>
        <dbReference type="ChEBI" id="CHEBI:24875"/>
        <note>catalytic</note>
    </ligand>
</feature>
<dbReference type="GO" id="GO:0046872">
    <property type="term" value="F:metal ion binding"/>
    <property type="evidence" value="ECO:0007669"/>
    <property type="project" value="UniProtKB-KW"/>
</dbReference>
<evidence type="ECO:0000313" key="5">
    <source>
        <dbReference type="Proteomes" id="UP000887540"/>
    </source>
</evidence>
<dbReference type="AlphaFoldDB" id="A0A914CX00"/>
<keyword evidence="3 4" id="KW-0408">Iron</keyword>
<dbReference type="GO" id="GO:0010436">
    <property type="term" value="F:carotenoid dioxygenase activity"/>
    <property type="evidence" value="ECO:0007669"/>
    <property type="project" value="TreeGrafter"/>
</dbReference>
<proteinExistence type="inferred from homology"/>
<evidence type="ECO:0000256" key="2">
    <source>
        <dbReference type="ARBA" id="ARBA00022723"/>
    </source>
</evidence>
<name>A0A914CX00_9BILA</name>
<dbReference type="PANTHER" id="PTHR10543">
    <property type="entry name" value="BETA-CAROTENE DIOXYGENASE"/>
    <property type="match status" value="1"/>
</dbReference>
<sequence length="234" mass="26352">MHSITATQNYIILPVTSILFNPCDSPANPNATIQAPDLNGMVFFENVGIRFLIFDKRNKSFITQTPLETKSAMYVTHQLNAYEINDDLLVADMIPYPNDGPYSEYMYRDFLLANGWLAGVGATRFSLDLSQKQINVKSLIPQPNISIEFPQINHTYQTKNYSWGYIVQNPYTAGNSILKINVNDPSGKQNLVYKAKNTMVVHEPQFLARPDAVDEDDGVLIIRGQDVESEKGKI</sequence>